<dbReference type="EMBL" id="CAIIXF020000002">
    <property type="protein sequence ID" value="CAH1777042.1"/>
    <property type="molecule type" value="Genomic_DNA"/>
</dbReference>
<name>A0A8J1THF7_OWEFU</name>
<evidence type="ECO:0000256" key="9">
    <source>
        <dbReference type="ARBA" id="ARBA00038474"/>
    </source>
</evidence>
<comment type="caution">
    <text evidence="12">The sequence shown here is derived from an EMBL/GenBank/DDBJ whole genome shotgun (WGS) entry which is preliminary data.</text>
</comment>
<comment type="similarity">
    <text evidence="9">Belongs to the sal C2H2-type zinc-finger protein family.</text>
</comment>
<reference evidence="12" key="1">
    <citation type="submission" date="2022-03" db="EMBL/GenBank/DDBJ databases">
        <authorList>
            <person name="Martin C."/>
        </authorList>
    </citation>
    <scope>NUCLEOTIDE SEQUENCE</scope>
</reference>
<dbReference type="SMART" id="SM00355">
    <property type="entry name" value="ZnF_C2H2"/>
    <property type="match status" value="2"/>
</dbReference>
<feature type="non-terminal residue" evidence="12">
    <location>
        <position position="471"/>
    </location>
</feature>
<feature type="signal peptide" evidence="11">
    <location>
        <begin position="1"/>
        <end position="26"/>
    </location>
</feature>
<evidence type="ECO:0000256" key="3">
    <source>
        <dbReference type="ARBA" id="ARBA00022737"/>
    </source>
</evidence>
<evidence type="ECO:0000256" key="2">
    <source>
        <dbReference type="ARBA" id="ARBA00022723"/>
    </source>
</evidence>
<comment type="subcellular location">
    <subcellularLocation>
        <location evidence="1">Nucleus</location>
    </subcellularLocation>
</comment>
<dbReference type="Gene3D" id="3.30.160.60">
    <property type="entry name" value="Classic Zinc Finger"/>
    <property type="match status" value="2"/>
</dbReference>
<dbReference type="OrthoDB" id="9974378at2759"/>
<keyword evidence="7" id="KW-0804">Transcription</keyword>
<accession>A0A8J1THF7</accession>
<keyword evidence="11" id="KW-0732">Signal</keyword>
<keyword evidence="4" id="KW-0863">Zinc-finger</keyword>
<dbReference type="FunFam" id="3.30.160.60:FF:000100">
    <property type="entry name" value="Zinc finger 45-like"/>
    <property type="match status" value="1"/>
</dbReference>
<feature type="region of interest" description="Disordered" evidence="10">
    <location>
        <begin position="312"/>
        <end position="332"/>
    </location>
</feature>
<evidence type="ECO:0000256" key="4">
    <source>
        <dbReference type="ARBA" id="ARBA00022771"/>
    </source>
</evidence>
<dbReference type="Proteomes" id="UP000749559">
    <property type="component" value="Unassembled WGS sequence"/>
</dbReference>
<keyword evidence="2" id="KW-0479">Metal-binding</keyword>
<evidence type="ECO:0000256" key="7">
    <source>
        <dbReference type="ARBA" id="ARBA00023163"/>
    </source>
</evidence>
<feature type="compositionally biased region" description="Polar residues" evidence="10">
    <location>
        <begin position="270"/>
        <end position="285"/>
    </location>
</feature>
<feature type="chain" id="PRO_5043479029" evidence="11">
    <location>
        <begin position="27"/>
        <end position="471"/>
    </location>
</feature>
<dbReference type="InterPro" id="IPR051565">
    <property type="entry name" value="Sal_C2H2-zinc-finger"/>
</dbReference>
<dbReference type="PROSITE" id="PS50157">
    <property type="entry name" value="ZINC_FINGER_C2H2_2"/>
    <property type="match status" value="2"/>
</dbReference>
<keyword evidence="6" id="KW-0805">Transcription regulation</keyword>
<dbReference type="PANTHER" id="PTHR23233:SF84">
    <property type="entry name" value="FI23031P1"/>
    <property type="match status" value="1"/>
</dbReference>
<proteinExistence type="inferred from homology"/>
<evidence type="ECO:0000313" key="13">
    <source>
        <dbReference type="Proteomes" id="UP000749559"/>
    </source>
</evidence>
<evidence type="ECO:0000256" key="10">
    <source>
        <dbReference type="SAM" id="MobiDB-lite"/>
    </source>
</evidence>
<organism evidence="12 13">
    <name type="scientific">Owenia fusiformis</name>
    <name type="common">Polychaete worm</name>
    <dbReference type="NCBI Taxonomy" id="6347"/>
    <lineage>
        <taxon>Eukaryota</taxon>
        <taxon>Metazoa</taxon>
        <taxon>Spiralia</taxon>
        <taxon>Lophotrochozoa</taxon>
        <taxon>Annelida</taxon>
        <taxon>Polychaeta</taxon>
        <taxon>Sedentaria</taxon>
        <taxon>Canalipalpata</taxon>
        <taxon>Sabellida</taxon>
        <taxon>Oweniida</taxon>
        <taxon>Oweniidae</taxon>
        <taxon>Owenia</taxon>
    </lineage>
</organism>
<keyword evidence="8" id="KW-0539">Nucleus</keyword>
<dbReference type="InterPro" id="IPR036236">
    <property type="entry name" value="Znf_C2H2_sf"/>
</dbReference>
<evidence type="ECO:0000313" key="12">
    <source>
        <dbReference type="EMBL" id="CAH1777042.1"/>
    </source>
</evidence>
<keyword evidence="5" id="KW-0862">Zinc</keyword>
<evidence type="ECO:0000256" key="5">
    <source>
        <dbReference type="ARBA" id="ARBA00022833"/>
    </source>
</evidence>
<dbReference type="GO" id="GO:0005634">
    <property type="term" value="C:nucleus"/>
    <property type="evidence" value="ECO:0007669"/>
    <property type="project" value="UniProtKB-SubCell"/>
</dbReference>
<protein>
    <submittedName>
        <fullName evidence="12">Uncharacterized protein</fullName>
    </submittedName>
</protein>
<dbReference type="AlphaFoldDB" id="A0A8J1THF7"/>
<dbReference type="PANTHER" id="PTHR23233">
    <property type="entry name" value="SAL-LIKE PROTEIN"/>
    <property type="match status" value="1"/>
</dbReference>
<dbReference type="GO" id="GO:0008270">
    <property type="term" value="F:zinc ion binding"/>
    <property type="evidence" value="ECO:0007669"/>
    <property type="project" value="UniProtKB-KW"/>
</dbReference>
<evidence type="ECO:0000256" key="1">
    <source>
        <dbReference type="ARBA" id="ARBA00004123"/>
    </source>
</evidence>
<keyword evidence="3" id="KW-0677">Repeat</keyword>
<feature type="region of interest" description="Disordered" evidence="10">
    <location>
        <begin position="248"/>
        <end position="292"/>
    </location>
</feature>
<dbReference type="GO" id="GO:0000978">
    <property type="term" value="F:RNA polymerase II cis-regulatory region sequence-specific DNA binding"/>
    <property type="evidence" value="ECO:0007669"/>
    <property type="project" value="TreeGrafter"/>
</dbReference>
<dbReference type="PROSITE" id="PS00028">
    <property type="entry name" value="ZINC_FINGER_C2H2_1"/>
    <property type="match status" value="2"/>
</dbReference>
<sequence length="471" mass="52712">PHLDIRFNILTIFHSLFLGMALPSYSSLTQSIQDAVLKLCAQKITFNKSLEIDGIICVSPGDDYQEIVVKMHRTIIKPKDDQTKLQSSEMLNWSAIGCNENETFGYYSSNQKKPNLSQTCVRHPCPAPPTRSIRLSSPKLTNASQFTGEWTDSPLPVATQETPGGLKIKAFVPCSADDPTSPERLNKVPEIEASRSPVTIKRKLLEFDNITKESPEHSLSKQIKFDSTPDEETDIVKVKQEHIALELDEDEEIGGYQGDSTAETTWMGDNISQNSTDNQTDQSSEYGEYTPHPSFYQEQINSLLPSSMNIKNQTSSESTINTKDQITSQSTMSTKIDQKQFKLIPANDTVIPIPIGASNHVLPSVALPMGASEIINTKDPLSRKSKASEVKYKCQLCHRVLCGSTAFKRHYQIHTGEKPFNCSFCDKSFRLKHHMKHHMEQVHRHLEGTPNEDTTVAIVSPHVKLEQLNDS</sequence>
<dbReference type="InterPro" id="IPR013087">
    <property type="entry name" value="Znf_C2H2_type"/>
</dbReference>
<gene>
    <name evidence="12" type="ORF">OFUS_LOCUS4153</name>
</gene>
<evidence type="ECO:0000256" key="6">
    <source>
        <dbReference type="ARBA" id="ARBA00023015"/>
    </source>
</evidence>
<keyword evidence="13" id="KW-1185">Reference proteome</keyword>
<dbReference type="SUPFAM" id="SSF57667">
    <property type="entry name" value="beta-beta-alpha zinc fingers"/>
    <property type="match status" value="1"/>
</dbReference>
<evidence type="ECO:0000256" key="11">
    <source>
        <dbReference type="SAM" id="SignalP"/>
    </source>
</evidence>
<dbReference type="GO" id="GO:0000981">
    <property type="term" value="F:DNA-binding transcription factor activity, RNA polymerase II-specific"/>
    <property type="evidence" value="ECO:0007669"/>
    <property type="project" value="TreeGrafter"/>
</dbReference>
<evidence type="ECO:0000256" key="8">
    <source>
        <dbReference type="ARBA" id="ARBA00023242"/>
    </source>
</evidence>